<evidence type="ECO:0000256" key="5">
    <source>
        <dbReference type="PROSITE-ProRule" id="PRU00176"/>
    </source>
</evidence>
<protein>
    <recommendedName>
        <fullName evidence="8">RRM domain-containing protein</fullName>
    </recommendedName>
</protein>
<keyword evidence="4" id="KW-0539">Nucleus</keyword>
<dbReference type="InterPro" id="IPR012677">
    <property type="entry name" value="Nucleotide-bd_a/b_plait_sf"/>
</dbReference>
<dbReference type="Pfam" id="PF00076">
    <property type="entry name" value="RRM_1"/>
    <property type="match status" value="3"/>
</dbReference>
<dbReference type="Proteomes" id="UP000075885">
    <property type="component" value="Unassembled WGS sequence"/>
</dbReference>
<dbReference type="InterPro" id="IPR035979">
    <property type="entry name" value="RBD_domain_sf"/>
</dbReference>
<reference evidence="10" key="1">
    <citation type="submission" date="2013-03" db="EMBL/GenBank/DDBJ databases">
        <title>The Genome Sequence of Anopheles epiroticus epiroticus2.</title>
        <authorList>
            <consortium name="The Broad Institute Genomics Platform"/>
            <person name="Neafsey D.E."/>
            <person name="Howell P."/>
            <person name="Walker B."/>
            <person name="Young S.K."/>
            <person name="Zeng Q."/>
            <person name="Gargeya S."/>
            <person name="Fitzgerald M."/>
            <person name="Haas B."/>
            <person name="Abouelleil A."/>
            <person name="Allen A.W."/>
            <person name="Alvarado L."/>
            <person name="Arachchi H.M."/>
            <person name="Berlin A.M."/>
            <person name="Chapman S.B."/>
            <person name="Gainer-Dewar J."/>
            <person name="Goldberg J."/>
            <person name="Griggs A."/>
            <person name="Gujja S."/>
            <person name="Hansen M."/>
            <person name="Howarth C."/>
            <person name="Imamovic A."/>
            <person name="Ireland A."/>
            <person name="Larimer J."/>
            <person name="McCowan C."/>
            <person name="Murphy C."/>
            <person name="Pearson M."/>
            <person name="Poon T.W."/>
            <person name="Priest M."/>
            <person name="Roberts A."/>
            <person name="Saif S."/>
            <person name="Shea T."/>
            <person name="Sisk P."/>
            <person name="Sykes S."/>
            <person name="Wortman J."/>
            <person name="Nusbaum C."/>
            <person name="Birren B."/>
        </authorList>
    </citation>
    <scope>NUCLEOTIDE SEQUENCE [LARGE SCALE GENOMIC DNA]</scope>
    <source>
        <strain evidence="10">Epiroticus2</strain>
    </source>
</reference>
<dbReference type="SMART" id="SM00360">
    <property type="entry name" value="RRM"/>
    <property type="match status" value="3"/>
</dbReference>
<dbReference type="PANTHER" id="PTHR48039">
    <property type="entry name" value="RNA-BINDING MOTIF PROTEIN 14B"/>
    <property type="match status" value="1"/>
</dbReference>
<feature type="domain" description="RRM" evidence="8">
    <location>
        <begin position="200"/>
        <end position="269"/>
    </location>
</feature>
<evidence type="ECO:0000256" key="6">
    <source>
        <dbReference type="SAM" id="Coils"/>
    </source>
</evidence>
<dbReference type="CDD" id="cd12416">
    <property type="entry name" value="RRM4_RBM28_like"/>
    <property type="match status" value="1"/>
</dbReference>
<keyword evidence="10" id="KW-1185">Reference proteome</keyword>
<feature type="region of interest" description="Disordered" evidence="7">
    <location>
        <begin position="550"/>
        <end position="585"/>
    </location>
</feature>
<dbReference type="PROSITE" id="PS50102">
    <property type="entry name" value="RRM"/>
    <property type="match status" value="3"/>
</dbReference>
<evidence type="ECO:0000256" key="1">
    <source>
        <dbReference type="ARBA" id="ARBA00004123"/>
    </source>
</evidence>
<dbReference type="InterPro" id="IPR000504">
    <property type="entry name" value="RRM_dom"/>
</dbReference>
<evidence type="ECO:0000256" key="4">
    <source>
        <dbReference type="ARBA" id="ARBA00023242"/>
    </source>
</evidence>
<dbReference type="InterPro" id="IPR051945">
    <property type="entry name" value="RRM_MRD1_RNA_proc_ribogen"/>
</dbReference>
<keyword evidence="3 5" id="KW-0694">RNA-binding</keyword>
<dbReference type="PANTHER" id="PTHR48039:SF5">
    <property type="entry name" value="RNA-BINDING PROTEIN 28"/>
    <property type="match status" value="1"/>
</dbReference>
<dbReference type="CDD" id="cd12414">
    <property type="entry name" value="RRM2_RBM28_like"/>
    <property type="match status" value="1"/>
</dbReference>
<evidence type="ECO:0000256" key="2">
    <source>
        <dbReference type="ARBA" id="ARBA00022737"/>
    </source>
</evidence>
<feature type="compositionally biased region" description="Basic and acidic residues" evidence="7">
    <location>
        <begin position="126"/>
        <end position="135"/>
    </location>
</feature>
<reference evidence="9" key="2">
    <citation type="submission" date="2020-05" db="UniProtKB">
        <authorList>
            <consortium name="EnsemblMetazoa"/>
        </authorList>
    </citation>
    <scope>IDENTIFICATION</scope>
    <source>
        <strain evidence="9">Epiroticus2</strain>
    </source>
</reference>
<dbReference type="AlphaFoldDB" id="A0A182PKE5"/>
<evidence type="ECO:0000256" key="7">
    <source>
        <dbReference type="SAM" id="MobiDB-lite"/>
    </source>
</evidence>
<feature type="compositionally biased region" description="Basic and acidic residues" evidence="7">
    <location>
        <begin position="550"/>
        <end position="573"/>
    </location>
</feature>
<evidence type="ECO:0000313" key="9">
    <source>
        <dbReference type="EnsemblMetazoa" id="AEPI007412-PA"/>
    </source>
</evidence>
<dbReference type="SUPFAM" id="SSF54928">
    <property type="entry name" value="RNA-binding domain, RBD"/>
    <property type="match status" value="3"/>
</dbReference>
<dbReference type="Gene3D" id="3.30.70.330">
    <property type="match status" value="3"/>
</dbReference>
<sequence>MDQSENNPSQKYSKNELRRRSRTYFHRQCRIIVRNLSYKITEEKLREEFERFGFLEEVNILKREDGKLVGCAFLQFSQREESDYAIKEMNGQIYMGRKIEVDYAKEKSEYSRKIKQEKIKTEQIKKEEEENAVKLEDDDDDVEVKSEDEDEDGDDDDDEYNDDEEYDEDNKEDDDEDVKPSKLGKSGMKKEKGNELEEGREVFVKNLPYEVEANELKEIMSQFGNVEKVLINRERISGHSKGTAFVIFKRKDSAELSCRQSLKLKVHDQYAEILPALRKKEVLNREKAKQEKRAKDSRNLYLLKEGLIMAGSPAAKEVSKSDMAQRLRLEQRSNEMLKNFNRFVARDRLTIHNIPQTYTNEDLRKMIIQYTSYKPKECRVMRENRPSFGSAAGRSRGYGFVSFPKHEIALEVLRKLNNNPAVFGKNSRPIVSFSIEDRNVYNLRQKRLEKSRANNPTYQKKLEELKEKKLKRLQSRKETKREKLQELVVAPTALLQKLNHKAKAAAAAVPKKKQRQRDIEHMITPFTGELSKEGKSGLRSNRKITQQAEAHMKRLQQERKEQKKQQRKQEHAVNRMAKQGTKQVKPKMNVYELKKEDAFFKEAIGKYKDMINQVTKQPKRSKWYSE</sequence>
<comment type="subcellular location">
    <subcellularLocation>
        <location evidence="1">Nucleus</location>
    </subcellularLocation>
</comment>
<dbReference type="GO" id="GO:0005730">
    <property type="term" value="C:nucleolus"/>
    <property type="evidence" value="ECO:0007669"/>
    <property type="project" value="TreeGrafter"/>
</dbReference>
<dbReference type="EnsemblMetazoa" id="AEPI007412-RA">
    <property type="protein sequence ID" value="AEPI007412-PA"/>
    <property type="gene ID" value="AEPI007412"/>
</dbReference>
<dbReference type="STRING" id="199890.A0A182PKE5"/>
<keyword evidence="2" id="KW-0677">Repeat</keyword>
<dbReference type="VEuPathDB" id="VectorBase:AEPI007412"/>
<name>A0A182PKE5_9DIPT</name>
<keyword evidence="6" id="KW-0175">Coiled coil</keyword>
<evidence type="ECO:0000313" key="10">
    <source>
        <dbReference type="Proteomes" id="UP000075885"/>
    </source>
</evidence>
<feature type="domain" description="RRM" evidence="8">
    <location>
        <begin position="347"/>
        <end position="430"/>
    </location>
</feature>
<dbReference type="FunFam" id="3.30.70.330:FF:000182">
    <property type="entry name" value="RNA-binding motif protein 28"/>
    <property type="match status" value="1"/>
</dbReference>
<evidence type="ECO:0000256" key="3">
    <source>
        <dbReference type="ARBA" id="ARBA00022884"/>
    </source>
</evidence>
<dbReference type="GO" id="GO:0003729">
    <property type="term" value="F:mRNA binding"/>
    <property type="evidence" value="ECO:0007669"/>
    <property type="project" value="TreeGrafter"/>
</dbReference>
<feature type="coiled-coil region" evidence="6">
    <location>
        <begin position="448"/>
        <end position="490"/>
    </location>
</feature>
<evidence type="ECO:0000259" key="8">
    <source>
        <dbReference type="PROSITE" id="PS50102"/>
    </source>
</evidence>
<feature type="compositionally biased region" description="Acidic residues" evidence="7">
    <location>
        <begin position="136"/>
        <end position="177"/>
    </location>
</feature>
<accession>A0A182PKE5</accession>
<organism evidence="9 10">
    <name type="scientific">Anopheles epiroticus</name>
    <dbReference type="NCBI Taxonomy" id="199890"/>
    <lineage>
        <taxon>Eukaryota</taxon>
        <taxon>Metazoa</taxon>
        <taxon>Ecdysozoa</taxon>
        <taxon>Arthropoda</taxon>
        <taxon>Hexapoda</taxon>
        <taxon>Insecta</taxon>
        <taxon>Pterygota</taxon>
        <taxon>Neoptera</taxon>
        <taxon>Endopterygota</taxon>
        <taxon>Diptera</taxon>
        <taxon>Nematocera</taxon>
        <taxon>Culicoidea</taxon>
        <taxon>Culicidae</taxon>
        <taxon>Anophelinae</taxon>
        <taxon>Anopheles</taxon>
    </lineage>
</organism>
<feature type="domain" description="RRM" evidence="8">
    <location>
        <begin position="29"/>
        <end position="106"/>
    </location>
</feature>
<feature type="region of interest" description="Disordered" evidence="7">
    <location>
        <begin position="126"/>
        <end position="195"/>
    </location>
</feature>
<proteinExistence type="predicted"/>